<evidence type="ECO:0000313" key="2">
    <source>
        <dbReference type="EMBL" id="VUZ84882.1"/>
    </source>
</evidence>
<gene>
    <name evidence="2" type="ORF">MELA_01257</name>
</gene>
<dbReference type="Proteomes" id="UP000334340">
    <property type="component" value="Unassembled WGS sequence"/>
</dbReference>
<keyword evidence="1" id="KW-1133">Transmembrane helix</keyword>
<keyword evidence="1" id="KW-0472">Membrane</keyword>
<dbReference type="InterPro" id="IPR021218">
    <property type="entry name" value="DUF2784"/>
</dbReference>
<feature type="transmembrane region" description="Helical" evidence="1">
    <location>
        <begin position="106"/>
        <end position="127"/>
    </location>
</feature>
<keyword evidence="3" id="KW-1185">Reference proteome</keyword>
<reference evidence="2 3" key="1">
    <citation type="submission" date="2019-07" db="EMBL/GenBank/DDBJ databases">
        <authorList>
            <person name="Cremers G."/>
        </authorList>
    </citation>
    <scope>NUCLEOTIDE SEQUENCE [LARGE SCALE GENOMIC DNA]</scope>
</reference>
<feature type="transmembrane region" description="Helical" evidence="1">
    <location>
        <begin position="46"/>
        <end position="65"/>
    </location>
</feature>
<evidence type="ECO:0000256" key="1">
    <source>
        <dbReference type="SAM" id="Phobius"/>
    </source>
</evidence>
<organism evidence="2 3">
    <name type="scientific">Candidatus Methylomirabilis lanthanidiphila</name>
    <dbReference type="NCBI Taxonomy" id="2211376"/>
    <lineage>
        <taxon>Bacteria</taxon>
        <taxon>Candidatus Methylomirabilota</taxon>
        <taxon>Candidatus Methylomirabilia</taxon>
        <taxon>Candidatus Methylomirabilales</taxon>
        <taxon>Candidatus Methylomirabilaceae</taxon>
        <taxon>Candidatus Methylomirabilis</taxon>
    </lineage>
</organism>
<proteinExistence type="predicted"/>
<evidence type="ECO:0008006" key="4">
    <source>
        <dbReference type="Google" id="ProtNLM"/>
    </source>
</evidence>
<dbReference type="Pfam" id="PF10861">
    <property type="entry name" value="DUF2784"/>
    <property type="match status" value="1"/>
</dbReference>
<keyword evidence="1" id="KW-0812">Transmembrane</keyword>
<feature type="transmembrane region" description="Helical" evidence="1">
    <location>
        <begin position="15"/>
        <end position="34"/>
    </location>
</feature>
<accession>A0A564ZJS5</accession>
<protein>
    <recommendedName>
        <fullName evidence="4">DUF2784 domain-containing protein</fullName>
    </recommendedName>
</protein>
<dbReference type="EMBL" id="CABIKM010000020">
    <property type="protein sequence ID" value="VUZ84882.1"/>
    <property type="molecule type" value="Genomic_DNA"/>
</dbReference>
<dbReference type="AlphaFoldDB" id="A0A564ZJS5"/>
<name>A0A564ZJS5_9BACT</name>
<evidence type="ECO:0000313" key="3">
    <source>
        <dbReference type="Proteomes" id="UP000334340"/>
    </source>
</evidence>
<sequence>MVAALPYRFLADAVLLLHFGVVLFVIGGLVLVVVGNLAGWPWVNRLWFRLAHVAAIAVFVVQAWLGRLCPLTTLESWLRVQAGSSPYANSFIGHWVQSILFYEAPFWVFTLVYTIFGLLVVAAWWYFPPRRNKCSHKHGG</sequence>